<reference evidence="1 2" key="1">
    <citation type="submission" date="2020-08" db="EMBL/GenBank/DDBJ databases">
        <title>Sequencing the genomes of 1000 actinobacteria strains.</title>
        <authorList>
            <person name="Klenk H.-P."/>
        </authorList>
    </citation>
    <scope>NUCLEOTIDE SEQUENCE [LARGE SCALE GENOMIC DNA]</scope>
    <source>
        <strain evidence="1 2">DSM 45582</strain>
    </source>
</reference>
<evidence type="ECO:0000313" key="2">
    <source>
        <dbReference type="Proteomes" id="UP000580474"/>
    </source>
</evidence>
<gene>
    <name evidence="1" type="ORF">BJ969_000485</name>
</gene>
<evidence type="ECO:0000313" key="1">
    <source>
        <dbReference type="EMBL" id="MBB5067397.1"/>
    </source>
</evidence>
<proteinExistence type="predicted"/>
<accession>A0A840NGK4</accession>
<comment type="caution">
    <text evidence="1">The sequence shown here is derived from an EMBL/GenBank/DDBJ whole genome shotgun (WGS) entry which is preliminary data.</text>
</comment>
<name>A0A840NGK4_9PSEU</name>
<dbReference type="EMBL" id="JACHIV010000001">
    <property type="protein sequence ID" value="MBB5067397.1"/>
    <property type="molecule type" value="Genomic_DNA"/>
</dbReference>
<organism evidence="1 2">
    <name type="scientific">Saccharopolyspora gloriosae</name>
    <dbReference type="NCBI Taxonomy" id="455344"/>
    <lineage>
        <taxon>Bacteria</taxon>
        <taxon>Bacillati</taxon>
        <taxon>Actinomycetota</taxon>
        <taxon>Actinomycetes</taxon>
        <taxon>Pseudonocardiales</taxon>
        <taxon>Pseudonocardiaceae</taxon>
        <taxon>Saccharopolyspora</taxon>
    </lineage>
</organism>
<dbReference type="AlphaFoldDB" id="A0A840NGK4"/>
<protein>
    <submittedName>
        <fullName evidence="1">Uncharacterized protein</fullName>
    </submittedName>
</protein>
<dbReference type="Proteomes" id="UP000580474">
    <property type="component" value="Unassembled WGS sequence"/>
</dbReference>
<sequence length="112" mass="12522">MLKNVPVQFEGYKVRALEAPTVKMFQNDAGKMETQTDRDGAPLYELSVFLRQHAVEGQRTPKGFEVKVTLETEPQEPLEDAVVELINPRISQWARNGREGVSVRAVGAKLAN</sequence>
<keyword evidence="2" id="KW-1185">Reference proteome</keyword>
<dbReference type="RefSeq" id="WP_184476896.1">
    <property type="nucleotide sequence ID" value="NZ_JACHIV010000001.1"/>
</dbReference>